<evidence type="ECO:0000256" key="6">
    <source>
        <dbReference type="RuleBase" id="RU003792"/>
    </source>
</evidence>
<dbReference type="GO" id="GO:0160147">
    <property type="term" value="F:tRNA pseudouridine(38-40) synthase activity"/>
    <property type="evidence" value="ECO:0007669"/>
    <property type="project" value="UniProtKB-EC"/>
</dbReference>
<dbReference type="FunFam" id="3.30.70.580:FF:000001">
    <property type="entry name" value="tRNA pseudouridine synthase A"/>
    <property type="match status" value="1"/>
</dbReference>
<comment type="catalytic activity">
    <reaction evidence="6">
        <text>uridine(38/39/40) in tRNA = pseudouridine(38/39/40) in tRNA</text>
        <dbReference type="Rhea" id="RHEA:22376"/>
        <dbReference type="Rhea" id="RHEA-COMP:10085"/>
        <dbReference type="Rhea" id="RHEA-COMP:10087"/>
        <dbReference type="ChEBI" id="CHEBI:65314"/>
        <dbReference type="ChEBI" id="CHEBI:65315"/>
        <dbReference type="EC" id="5.4.99.12"/>
    </reaction>
</comment>
<organism evidence="9 10">
    <name type="scientific">Achlya hypogyna</name>
    <name type="common">Oomycete</name>
    <name type="synonym">Protoachlya hypogyna</name>
    <dbReference type="NCBI Taxonomy" id="1202772"/>
    <lineage>
        <taxon>Eukaryota</taxon>
        <taxon>Sar</taxon>
        <taxon>Stramenopiles</taxon>
        <taxon>Oomycota</taxon>
        <taxon>Saprolegniomycetes</taxon>
        <taxon>Saprolegniales</taxon>
        <taxon>Achlyaceae</taxon>
        <taxon>Achlya</taxon>
    </lineage>
</organism>
<dbReference type="HAMAP" id="MF_00171">
    <property type="entry name" value="TruA"/>
    <property type="match status" value="1"/>
</dbReference>
<sequence length="294" mass="32027">MGRDRKRKHPGKSYGSYVATDSSAPPSTFRATVAYDGKAFMGFQAQDKTPPVRTVQAVLEDAVKRTTGESVRIRGASRTDKGVHARGQVISFESTVVDDSTFLRAINTRLPDDVAVVALAKVSSAFDPRKDSTCKCYSYRIYNGAIRQVLGRELAWQVAKPLDVAAMQAAAVEFISDAPRDCSALTPTRRLEEDASTMCHVVSAEVETAGDEVHITFKGDRFLYRMVRNMVGILVDVGLHKKSRTDVAAIVQSSERVETGGAPPHGLVLEWIQYLDETSAASTPPSSSLDQDNN</sequence>
<dbReference type="OrthoDB" id="271910at2759"/>
<dbReference type="PANTHER" id="PTHR11142:SF0">
    <property type="entry name" value="TRNA PSEUDOURIDINE SYNTHASE-LIKE 1"/>
    <property type="match status" value="1"/>
</dbReference>
<dbReference type="STRING" id="1202772.A0A1V9Z494"/>
<dbReference type="Pfam" id="PF01416">
    <property type="entry name" value="PseudoU_synth_1"/>
    <property type="match status" value="2"/>
</dbReference>
<feature type="domain" description="Pseudouridine synthase I TruA alpha/beta" evidence="8">
    <location>
        <begin position="192"/>
        <end position="274"/>
    </location>
</feature>
<evidence type="ECO:0000256" key="3">
    <source>
        <dbReference type="ARBA" id="ARBA00023235"/>
    </source>
</evidence>
<dbReference type="NCBIfam" id="TIGR00071">
    <property type="entry name" value="hisT_truA"/>
    <property type="match status" value="1"/>
</dbReference>
<evidence type="ECO:0000256" key="1">
    <source>
        <dbReference type="ARBA" id="ARBA00009375"/>
    </source>
</evidence>
<dbReference type="PANTHER" id="PTHR11142">
    <property type="entry name" value="PSEUDOURIDYLATE SYNTHASE"/>
    <property type="match status" value="1"/>
</dbReference>
<evidence type="ECO:0000313" key="9">
    <source>
        <dbReference type="EMBL" id="OQR92660.1"/>
    </source>
</evidence>
<dbReference type="InterPro" id="IPR020103">
    <property type="entry name" value="PsdUridine_synth_cat_dom_sf"/>
</dbReference>
<dbReference type="InterPro" id="IPR001406">
    <property type="entry name" value="PsdUridine_synth_TruA"/>
</dbReference>
<dbReference type="EC" id="5.4.99.12" evidence="6"/>
<evidence type="ECO:0000256" key="5">
    <source>
        <dbReference type="PIRSR" id="PIRSR001430-2"/>
    </source>
</evidence>
<feature type="binding site" evidence="5">
    <location>
        <position position="137"/>
    </location>
    <ligand>
        <name>substrate</name>
    </ligand>
</feature>
<keyword evidence="2 6" id="KW-0819">tRNA processing</keyword>
<feature type="compositionally biased region" description="Basic residues" evidence="7">
    <location>
        <begin position="1"/>
        <end position="11"/>
    </location>
</feature>
<name>A0A1V9Z494_ACHHY</name>
<dbReference type="InterPro" id="IPR020094">
    <property type="entry name" value="TruA/RsuA/RluB/E/F_N"/>
</dbReference>
<dbReference type="CDD" id="cd02570">
    <property type="entry name" value="PseudoU_synth_EcTruA"/>
    <property type="match status" value="1"/>
</dbReference>
<dbReference type="Proteomes" id="UP000243579">
    <property type="component" value="Unassembled WGS sequence"/>
</dbReference>
<evidence type="ECO:0000259" key="8">
    <source>
        <dbReference type="Pfam" id="PF01416"/>
    </source>
</evidence>
<dbReference type="Gene3D" id="3.30.70.660">
    <property type="entry name" value="Pseudouridine synthase I, catalytic domain, C-terminal subdomain"/>
    <property type="match status" value="1"/>
</dbReference>
<proteinExistence type="inferred from homology"/>
<feature type="active site" description="Nucleophile" evidence="4">
    <location>
        <position position="80"/>
    </location>
</feature>
<dbReference type="PIRSF" id="PIRSF001430">
    <property type="entry name" value="tRNA_psdUrid_synth"/>
    <property type="match status" value="1"/>
</dbReference>
<dbReference type="AlphaFoldDB" id="A0A1V9Z494"/>
<comment type="caution">
    <text evidence="9">The sequence shown here is derived from an EMBL/GenBank/DDBJ whole genome shotgun (WGS) entry which is preliminary data.</text>
</comment>
<reference evidence="9 10" key="1">
    <citation type="journal article" date="2014" name="Genome Biol. Evol.">
        <title>The secreted proteins of Achlya hypogyna and Thraustotheca clavata identify the ancestral oomycete secretome and reveal gene acquisitions by horizontal gene transfer.</title>
        <authorList>
            <person name="Misner I."/>
            <person name="Blouin N."/>
            <person name="Leonard G."/>
            <person name="Richards T.A."/>
            <person name="Lane C.E."/>
        </authorList>
    </citation>
    <scope>NUCLEOTIDE SEQUENCE [LARGE SCALE GENOMIC DNA]</scope>
    <source>
        <strain evidence="9 10">ATCC 48635</strain>
    </source>
</reference>
<gene>
    <name evidence="9" type="ORF">ACHHYP_03377</name>
</gene>
<evidence type="ECO:0000256" key="7">
    <source>
        <dbReference type="SAM" id="MobiDB-lite"/>
    </source>
</evidence>
<dbReference type="InterPro" id="IPR020095">
    <property type="entry name" value="PsdUridine_synth_TruA_C"/>
</dbReference>
<dbReference type="GO" id="GO:0003723">
    <property type="term" value="F:RNA binding"/>
    <property type="evidence" value="ECO:0007669"/>
    <property type="project" value="InterPro"/>
</dbReference>
<comment type="similarity">
    <text evidence="1 6">Belongs to the tRNA pseudouridine synthase TruA family.</text>
</comment>
<feature type="region of interest" description="Disordered" evidence="7">
    <location>
        <begin position="1"/>
        <end position="24"/>
    </location>
</feature>
<keyword evidence="3 6" id="KW-0413">Isomerase</keyword>
<dbReference type="GO" id="GO:0031119">
    <property type="term" value="P:tRNA pseudouridine synthesis"/>
    <property type="evidence" value="ECO:0007669"/>
    <property type="project" value="TreeGrafter"/>
</dbReference>
<evidence type="ECO:0000256" key="4">
    <source>
        <dbReference type="PIRSR" id="PIRSR001430-1"/>
    </source>
</evidence>
<dbReference type="Gene3D" id="3.30.70.580">
    <property type="entry name" value="Pseudouridine synthase I, catalytic domain, N-terminal subdomain"/>
    <property type="match status" value="1"/>
</dbReference>
<accession>A0A1V9Z494</accession>
<protein>
    <recommendedName>
        <fullName evidence="6">tRNA pseudouridine synthase</fullName>
        <ecNumber evidence="6">5.4.99.12</ecNumber>
    </recommendedName>
</protein>
<dbReference type="SUPFAM" id="SSF55120">
    <property type="entry name" value="Pseudouridine synthase"/>
    <property type="match status" value="1"/>
</dbReference>
<dbReference type="InterPro" id="IPR020097">
    <property type="entry name" value="PsdUridine_synth_TruA_a/b_dom"/>
</dbReference>
<evidence type="ECO:0000256" key="2">
    <source>
        <dbReference type="ARBA" id="ARBA00022694"/>
    </source>
</evidence>
<evidence type="ECO:0000313" key="10">
    <source>
        <dbReference type="Proteomes" id="UP000243579"/>
    </source>
</evidence>
<feature type="domain" description="Pseudouridine synthase I TruA alpha/beta" evidence="8">
    <location>
        <begin position="31"/>
        <end position="122"/>
    </location>
</feature>
<keyword evidence="10" id="KW-1185">Reference proteome</keyword>
<dbReference type="EMBL" id="JNBR01000450">
    <property type="protein sequence ID" value="OQR92660.1"/>
    <property type="molecule type" value="Genomic_DNA"/>
</dbReference>